<feature type="transmembrane region" description="Helical" evidence="1">
    <location>
        <begin position="191"/>
        <end position="211"/>
    </location>
</feature>
<organism evidence="2 3">
    <name type="scientific">Lacipirellula parvula</name>
    <dbReference type="NCBI Taxonomy" id="2650471"/>
    <lineage>
        <taxon>Bacteria</taxon>
        <taxon>Pseudomonadati</taxon>
        <taxon>Planctomycetota</taxon>
        <taxon>Planctomycetia</taxon>
        <taxon>Pirellulales</taxon>
        <taxon>Lacipirellulaceae</taxon>
        <taxon>Lacipirellula</taxon>
    </lineage>
</organism>
<dbReference type="RefSeq" id="WP_152100210.1">
    <property type="nucleotide sequence ID" value="NZ_AP021861.1"/>
</dbReference>
<dbReference type="Proteomes" id="UP000326837">
    <property type="component" value="Chromosome"/>
</dbReference>
<dbReference type="EMBL" id="AP021861">
    <property type="protein sequence ID" value="BBO34681.1"/>
    <property type="molecule type" value="Genomic_DNA"/>
</dbReference>
<protein>
    <recommendedName>
        <fullName evidence="4">Glycerophosphoryl diester phosphodiesterase membrane domain-containing protein</fullName>
    </recommendedName>
</protein>
<proteinExistence type="predicted"/>
<keyword evidence="1" id="KW-0812">Transmembrane</keyword>
<keyword evidence="3" id="KW-1185">Reference proteome</keyword>
<dbReference type="KEGG" id="lpav:PLANPX_4293"/>
<feature type="transmembrane region" description="Helical" evidence="1">
    <location>
        <begin position="32"/>
        <end position="57"/>
    </location>
</feature>
<keyword evidence="1" id="KW-1133">Transmembrane helix</keyword>
<reference evidence="3" key="1">
    <citation type="submission" date="2019-10" db="EMBL/GenBank/DDBJ databases">
        <title>Lacipirellula parvula gen. nov., sp. nov., representing a lineage of planctomycetes widespread in freshwater anoxic habitats, and description of the family Lacipirellulaceae.</title>
        <authorList>
            <person name="Dedysh S.N."/>
            <person name="Kulichevskaya I.S."/>
            <person name="Beletsky A.V."/>
            <person name="Rakitin A.L."/>
            <person name="Mardanov A.V."/>
            <person name="Ivanova A.A."/>
            <person name="Saltykova V.X."/>
            <person name="Rijpstra W.I.C."/>
            <person name="Sinninghe Damste J.S."/>
            <person name="Ravin N.V."/>
        </authorList>
    </citation>
    <scope>NUCLEOTIDE SEQUENCE [LARGE SCALE GENOMIC DNA]</scope>
    <source>
        <strain evidence="3">PX69</strain>
    </source>
</reference>
<evidence type="ECO:0000313" key="2">
    <source>
        <dbReference type="EMBL" id="BBO34681.1"/>
    </source>
</evidence>
<gene>
    <name evidence="2" type="ORF">PLANPX_4293</name>
</gene>
<feature type="transmembrane region" description="Helical" evidence="1">
    <location>
        <begin position="223"/>
        <end position="245"/>
    </location>
</feature>
<evidence type="ECO:0000256" key="1">
    <source>
        <dbReference type="SAM" id="Phobius"/>
    </source>
</evidence>
<evidence type="ECO:0000313" key="3">
    <source>
        <dbReference type="Proteomes" id="UP000326837"/>
    </source>
</evidence>
<accession>A0A5K7XI95</accession>
<feature type="transmembrane region" description="Helical" evidence="1">
    <location>
        <begin position="131"/>
        <end position="149"/>
    </location>
</feature>
<dbReference type="PANTHER" id="PTHR33133:SF1">
    <property type="entry name" value="EXPRESSED PROTEIN-RELATED"/>
    <property type="match status" value="1"/>
</dbReference>
<sequence length="277" mass="30860">MSEPSPMIKYEVKKLGVGGVLDQAIAVLRDHFGVLLITSLIVVVPLALVNVVVAYWLQPQIPPEPRSPDELVEFYEAIFTPLLPLIPLWIILAFIASPLSYGAVVYAASQFYLGGAVTFKSGWKRAFERKWALIGTWLLYTILLTVGMFLCMVPYFIFLFWFFVFVQVVVLERRGGGGALERSKSLMSGHYGEAIILSLIVFFITTALSMFSHLFSNRLLAGILQIIVQSAMMTVGAVATTVFYYSCRSDRDGFDLLWLADMVAAPDEPAPDANQLW</sequence>
<name>A0A5K7XI95_9BACT</name>
<dbReference type="AlphaFoldDB" id="A0A5K7XI95"/>
<feature type="transmembrane region" description="Helical" evidence="1">
    <location>
        <begin position="77"/>
        <end position="95"/>
    </location>
</feature>
<keyword evidence="1" id="KW-0472">Membrane</keyword>
<dbReference type="PANTHER" id="PTHR33133">
    <property type="entry name" value="OS08G0107100 PROTEIN-RELATED"/>
    <property type="match status" value="1"/>
</dbReference>
<feature type="transmembrane region" description="Helical" evidence="1">
    <location>
        <begin position="101"/>
        <end position="119"/>
    </location>
</feature>
<evidence type="ECO:0008006" key="4">
    <source>
        <dbReference type="Google" id="ProtNLM"/>
    </source>
</evidence>